<sequence>MYKKLCCYCLKVSVSADYLMAGDWQCTHCGHDITGVPAIPYQEEFSKDYLMKLVTYKKEKRLDSSPA</sequence>
<protein>
    <submittedName>
        <fullName evidence="1">Uncharacterized protein</fullName>
    </submittedName>
</protein>
<evidence type="ECO:0000313" key="1">
    <source>
        <dbReference type="EMBL" id="GEN34013.1"/>
    </source>
</evidence>
<name>A0A511V8K2_9BACL</name>
<accession>A0A511V8K2</accession>
<evidence type="ECO:0000313" key="2">
    <source>
        <dbReference type="Proteomes" id="UP000321157"/>
    </source>
</evidence>
<gene>
    <name evidence="1" type="ORF">ADA01nite_14730</name>
</gene>
<comment type="caution">
    <text evidence="1">The sequence shown here is derived from an EMBL/GenBank/DDBJ whole genome shotgun (WGS) entry which is preliminary data.</text>
</comment>
<reference evidence="1 2" key="1">
    <citation type="submission" date="2019-07" db="EMBL/GenBank/DDBJ databases">
        <title>Whole genome shotgun sequence of Aneurinibacillus danicus NBRC 102444.</title>
        <authorList>
            <person name="Hosoyama A."/>
            <person name="Uohara A."/>
            <person name="Ohji S."/>
            <person name="Ichikawa N."/>
        </authorList>
    </citation>
    <scope>NUCLEOTIDE SEQUENCE [LARGE SCALE GENOMIC DNA]</scope>
    <source>
        <strain evidence="1 2">NBRC 102444</strain>
    </source>
</reference>
<dbReference type="RefSeq" id="WP_146809303.1">
    <property type="nucleotide sequence ID" value="NZ_BJXX01000059.1"/>
</dbReference>
<dbReference type="AlphaFoldDB" id="A0A511V8K2"/>
<organism evidence="1 2">
    <name type="scientific">Aneurinibacillus danicus</name>
    <dbReference type="NCBI Taxonomy" id="267746"/>
    <lineage>
        <taxon>Bacteria</taxon>
        <taxon>Bacillati</taxon>
        <taxon>Bacillota</taxon>
        <taxon>Bacilli</taxon>
        <taxon>Bacillales</taxon>
        <taxon>Paenibacillaceae</taxon>
        <taxon>Aneurinibacillus group</taxon>
        <taxon>Aneurinibacillus</taxon>
    </lineage>
</organism>
<dbReference type="Proteomes" id="UP000321157">
    <property type="component" value="Unassembled WGS sequence"/>
</dbReference>
<dbReference type="EMBL" id="BJXX01000059">
    <property type="protein sequence ID" value="GEN34013.1"/>
    <property type="molecule type" value="Genomic_DNA"/>
</dbReference>
<proteinExistence type="predicted"/>
<keyword evidence="2" id="KW-1185">Reference proteome</keyword>
<dbReference type="OrthoDB" id="2376828at2"/>